<dbReference type="AlphaFoldDB" id="A0AAW1TAQ4"/>
<protein>
    <submittedName>
        <fullName evidence="1">Uncharacterized protein</fullName>
    </submittedName>
</protein>
<feature type="non-terminal residue" evidence="1">
    <location>
        <position position="1"/>
    </location>
</feature>
<accession>A0AAW1TAQ4</accession>
<dbReference type="Proteomes" id="UP001485043">
    <property type="component" value="Unassembled WGS sequence"/>
</dbReference>
<organism evidence="1 2">
    <name type="scientific">Apatococcus fuscideae</name>
    <dbReference type="NCBI Taxonomy" id="2026836"/>
    <lineage>
        <taxon>Eukaryota</taxon>
        <taxon>Viridiplantae</taxon>
        <taxon>Chlorophyta</taxon>
        <taxon>core chlorophytes</taxon>
        <taxon>Trebouxiophyceae</taxon>
        <taxon>Chlorellales</taxon>
        <taxon>Chlorellaceae</taxon>
        <taxon>Apatococcus</taxon>
    </lineage>
</organism>
<dbReference type="EMBL" id="JALJOV010000213">
    <property type="protein sequence ID" value="KAK9865835.1"/>
    <property type="molecule type" value="Genomic_DNA"/>
</dbReference>
<keyword evidence="2" id="KW-1185">Reference proteome</keyword>
<name>A0AAW1TAQ4_9CHLO</name>
<evidence type="ECO:0000313" key="1">
    <source>
        <dbReference type="EMBL" id="KAK9865835.1"/>
    </source>
</evidence>
<reference evidence="1 2" key="1">
    <citation type="journal article" date="2024" name="Nat. Commun.">
        <title>Phylogenomics reveals the evolutionary origins of lichenization in chlorophyte algae.</title>
        <authorList>
            <person name="Puginier C."/>
            <person name="Libourel C."/>
            <person name="Otte J."/>
            <person name="Skaloud P."/>
            <person name="Haon M."/>
            <person name="Grisel S."/>
            <person name="Petersen M."/>
            <person name="Berrin J.G."/>
            <person name="Delaux P.M."/>
            <person name="Dal Grande F."/>
            <person name="Keller J."/>
        </authorList>
    </citation>
    <scope>NUCLEOTIDE SEQUENCE [LARGE SCALE GENOMIC DNA]</scope>
    <source>
        <strain evidence="1 2">SAG 2523</strain>
    </source>
</reference>
<evidence type="ECO:0000313" key="2">
    <source>
        <dbReference type="Proteomes" id="UP001485043"/>
    </source>
</evidence>
<sequence length="106" mass="10947">DVAAVVPMPPEVAVWLLNVAGQQPANAQRASWALPLAVGALHRTVPQPAPSAWSKAVLLAERHSPAAAKEICAAGIRHWPWGQLPIKLTLLTSKAAAGSAPAAANQ</sequence>
<gene>
    <name evidence="1" type="ORF">WJX84_003713</name>
</gene>
<proteinExistence type="predicted"/>
<comment type="caution">
    <text evidence="1">The sequence shown here is derived from an EMBL/GenBank/DDBJ whole genome shotgun (WGS) entry which is preliminary data.</text>
</comment>